<reference evidence="4" key="1">
    <citation type="submission" date="2022-12" db="EMBL/GenBank/DDBJ databases">
        <authorList>
            <person name="Petersen C."/>
        </authorList>
    </citation>
    <scope>NUCLEOTIDE SEQUENCE</scope>
    <source>
        <strain evidence="4">IBT 35675</strain>
    </source>
</reference>
<keyword evidence="1" id="KW-0521">NADP</keyword>
<dbReference type="InterPro" id="IPR008030">
    <property type="entry name" value="NmrA-like"/>
</dbReference>
<evidence type="ECO:0000313" key="5">
    <source>
        <dbReference type="Proteomes" id="UP001148299"/>
    </source>
</evidence>
<dbReference type="Gene3D" id="3.90.25.10">
    <property type="entry name" value="UDP-galactose 4-epimerase, domain 1"/>
    <property type="match status" value="1"/>
</dbReference>
<dbReference type="Gene3D" id="3.40.50.720">
    <property type="entry name" value="NAD(P)-binding Rossmann-like Domain"/>
    <property type="match status" value="1"/>
</dbReference>
<evidence type="ECO:0000313" key="4">
    <source>
        <dbReference type="EMBL" id="KAJ5357327.1"/>
    </source>
</evidence>
<evidence type="ECO:0000256" key="1">
    <source>
        <dbReference type="ARBA" id="ARBA00022857"/>
    </source>
</evidence>
<sequence length="294" mass="32830">MGSMGSPITVGVLGATGAVGHSVVQGLLSSEFNFVRIHPATLFRIVSLTRQSSVGSAINENLRKEGLDIVGYDLAQPQDILVNKLRGIDVLISCMNWENLHLQKHWVEPAKLAGVKRFIPSEWVAPTPPGVSNVQDAKLDVMATIQRAHLPYTVIDVGCWYEVFVPKIPSGRSDHAHWGLIDHRIVDDGNQKFALVDQLDIGRYVACIITDPRTINKRIFAYTEVLSMNEIWNTMAIASGEEPIKDHVSSKSQEFEPLNNHAKSDMSRSRSKNLKHLLRIIPKDFKAIRRSRIL</sequence>
<protein>
    <recommendedName>
        <fullName evidence="3">NmrA-like domain-containing protein</fullName>
    </recommendedName>
</protein>
<proteinExistence type="predicted"/>
<evidence type="ECO:0000259" key="3">
    <source>
        <dbReference type="Pfam" id="PF05368"/>
    </source>
</evidence>
<dbReference type="Pfam" id="PF05368">
    <property type="entry name" value="NmrA"/>
    <property type="match status" value="1"/>
</dbReference>
<evidence type="ECO:0000256" key="2">
    <source>
        <dbReference type="ARBA" id="ARBA00023002"/>
    </source>
</evidence>
<comment type="caution">
    <text evidence="4">The sequence shown here is derived from an EMBL/GenBank/DDBJ whole genome shotgun (WGS) entry which is preliminary data.</text>
</comment>
<dbReference type="GO" id="GO:0016491">
    <property type="term" value="F:oxidoreductase activity"/>
    <property type="evidence" value="ECO:0007669"/>
    <property type="project" value="UniProtKB-KW"/>
</dbReference>
<keyword evidence="2" id="KW-0560">Oxidoreductase</keyword>
<accession>A0A9W9UU07</accession>
<name>A0A9W9UU07_PENBR</name>
<dbReference type="InterPro" id="IPR051609">
    <property type="entry name" value="NmrA/Isoflavone_reductase-like"/>
</dbReference>
<organism evidence="4 5">
    <name type="scientific">Penicillium brevicompactum</name>
    <dbReference type="NCBI Taxonomy" id="5074"/>
    <lineage>
        <taxon>Eukaryota</taxon>
        <taxon>Fungi</taxon>
        <taxon>Dikarya</taxon>
        <taxon>Ascomycota</taxon>
        <taxon>Pezizomycotina</taxon>
        <taxon>Eurotiomycetes</taxon>
        <taxon>Eurotiomycetidae</taxon>
        <taxon>Eurotiales</taxon>
        <taxon>Aspergillaceae</taxon>
        <taxon>Penicillium</taxon>
    </lineage>
</organism>
<dbReference type="PANTHER" id="PTHR47706:SF9">
    <property type="entry name" value="NMRA-LIKE DOMAIN-CONTAINING PROTEIN-RELATED"/>
    <property type="match status" value="1"/>
</dbReference>
<dbReference type="EMBL" id="JAPZBR010000003">
    <property type="protein sequence ID" value="KAJ5357327.1"/>
    <property type="molecule type" value="Genomic_DNA"/>
</dbReference>
<keyword evidence="5" id="KW-1185">Reference proteome</keyword>
<dbReference type="PANTHER" id="PTHR47706">
    <property type="entry name" value="NMRA-LIKE FAMILY PROTEIN"/>
    <property type="match status" value="1"/>
</dbReference>
<dbReference type="SUPFAM" id="SSF51735">
    <property type="entry name" value="NAD(P)-binding Rossmann-fold domains"/>
    <property type="match status" value="1"/>
</dbReference>
<dbReference type="InterPro" id="IPR036291">
    <property type="entry name" value="NAD(P)-bd_dom_sf"/>
</dbReference>
<dbReference type="AlphaFoldDB" id="A0A9W9UU07"/>
<gene>
    <name evidence="4" type="ORF">N7541_004485</name>
</gene>
<feature type="domain" description="NmrA-like" evidence="3">
    <location>
        <begin position="9"/>
        <end position="249"/>
    </location>
</feature>
<reference evidence="4" key="2">
    <citation type="journal article" date="2023" name="IMA Fungus">
        <title>Comparative genomic study of the Penicillium genus elucidates a diverse pangenome and 15 lateral gene transfer events.</title>
        <authorList>
            <person name="Petersen C."/>
            <person name="Sorensen T."/>
            <person name="Nielsen M.R."/>
            <person name="Sondergaard T.E."/>
            <person name="Sorensen J.L."/>
            <person name="Fitzpatrick D.A."/>
            <person name="Frisvad J.C."/>
            <person name="Nielsen K.L."/>
        </authorList>
    </citation>
    <scope>NUCLEOTIDE SEQUENCE</scope>
    <source>
        <strain evidence="4">IBT 35675</strain>
    </source>
</reference>
<dbReference type="Proteomes" id="UP001148299">
    <property type="component" value="Unassembled WGS sequence"/>
</dbReference>